<feature type="transmembrane region" description="Helical" evidence="2">
    <location>
        <begin position="21"/>
        <end position="44"/>
    </location>
</feature>
<name>A0ABV5FR99_9FLAO</name>
<sequence>MEEQETTLEKLSNSALSKIKLPIVSTYVIVLIVYNWQILLYLIFKNEAIDLKIDYIVCKNRGEYFFNILIPVLIALMYTLFFPILQVGINVLFNYFKKMDKKILKTEELDDAIHRFELQQNLTGKQSLERLQANIELLTTENQKLILDNKTLLERVKDVNQRDENTNIFRDTINKKKEKELNEISKSLLSKFNEFTFEEKSVFLDLINFFDKKDKFLLKNEISNISIHENFIEQPLNVLLENSILNLYYYSGGDKYAPSVIGFEVLEYFKNNFSNKL</sequence>
<accession>A0ABV5FR99</accession>
<dbReference type="Proteomes" id="UP001589589">
    <property type="component" value="Unassembled WGS sequence"/>
</dbReference>
<feature type="transmembrane region" description="Helical" evidence="2">
    <location>
        <begin position="64"/>
        <end position="93"/>
    </location>
</feature>
<keyword evidence="2" id="KW-0472">Membrane</keyword>
<protein>
    <submittedName>
        <fullName evidence="3">Uncharacterized protein</fullName>
    </submittedName>
</protein>
<organism evidence="3 4">
    <name type="scientific">Flavobacterium branchiarum</name>
    <dbReference type="NCBI Taxonomy" id="1114870"/>
    <lineage>
        <taxon>Bacteria</taxon>
        <taxon>Pseudomonadati</taxon>
        <taxon>Bacteroidota</taxon>
        <taxon>Flavobacteriia</taxon>
        <taxon>Flavobacteriales</taxon>
        <taxon>Flavobacteriaceae</taxon>
        <taxon>Flavobacterium</taxon>
    </lineage>
</organism>
<dbReference type="EMBL" id="JBHMEX010000058">
    <property type="protein sequence ID" value="MFB9066064.1"/>
    <property type="molecule type" value="Genomic_DNA"/>
</dbReference>
<proteinExistence type="predicted"/>
<keyword evidence="2" id="KW-0812">Transmembrane</keyword>
<comment type="caution">
    <text evidence="3">The sequence shown here is derived from an EMBL/GenBank/DDBJ whole genome shotgun (WGS) entry which is preliminary data.</text>
</comment>
<keyword evidence="1" id="KW-0175">Coiled coil</keyword>
<gene>
    <name evidence="3" type="ORF">ACFFUQ_18760</name>
</gene>
<reference evidence="3 4" key="1">
    <citation type="submission" date="2024-09" db="EMBL/GenBank/DDBJ databases">
        <authorList>
            <person name="Sun Q."/>
            <person name="Mori K."/>
        </authorList>
    </citation>
    <scope>NUCLEOTIDE SEQUENCE [LARGE SCALE GENOMIC DNA]</scope>
    <source>
        <strain evidence="3 4">CECT 7908</strain>
    </source>
</reference>
<evidence type="ECO:0000313" key="3">
    <source>
        <dbReference type="EMBL" id="MFB9066064.1"/>
    </source>
</evidence>
<keyword evidence="4" id="KW-1185">Reference proteome</keyword>
<feature type="coiled-coil region" evidence="1">
    <location>
        <begin position="128"/>
        <end position="162"/>
    </location>
</feature>
<evidence type="ECO:0000256" key="1">
    <source>
        <dbReference type="SAM" id="Coils"/>
    </source>
</evidence>
<evidence type="ECO:0000313" key="4">
    <source>
        <dbReference type="Proteomes" id="UP001589589"/>
    </source>
</evidence>
<evidence type="ECO:0000256" key="2">
    <source>
        <dbReference type="SAM" id="Phobius"/>
    </source>
</evidence>
<keyword evidence="2" id="KW-1133">Transmembrane helix</keyword>
<dbReference type="RefSeq" id="WP_290259791.1">
    <property type="nucleotide sequence ID" value="NZ_JAUFQQ010000003.1"/>
</dbReference>